<dbReference type="EnsemblPlants" id="Pp3c11_15239V3.1">
    <property type="protein sequence ID" value="PAC:32957454.CDS.1"/>
    <property type="gene ID" value="Pp3c11_15239"/>
</dbReference>
<feature type="signal peptide" evidence="1">
    <location>
        <begin position="1"/>
        <end position="18"/>
    </location>
</feature>
<reference evidence="3" key="3">
    <citation type="submission" date="2020-12" db="UniProtKB">
        <authorList>
            <consortium name="EnsemblPlants"/>
        </authorList>
    </citation>
    <scope>IDENTIFICATION</scope>
</reference>
<gene>
    <name evidence="2" type="ORF">PHYPA_015059</name>
</gene>
<proteinExistence type="predicted"/>
<evidence type="ECO:0000313" key="2">
    <source>
        <dbReference type="EMBL" id="PNR45288.1"/>
    </source>
</evidence>
<dbReference type="EMBL" id="ABEU02000011">
    <property type="protein sequence ID" value="PNR45288.1"/>
    <property type="molecule type" value="Genomic_DNA"/>
</dbReference>
<organism evidence="2">
    <name type="scientific">Physcomitrium patens</name>
    <name type="common">Spreading-leaved earth moss</name>
    <name type="synonym">Physcomitrella patens</name>
    <dbReference type="NCBI Taxonomy" id="3218"/>
    <lineage>
        <taxon>Eukaryota</taxon>
        <taxon>Viridiplantae</taxon>
        <taxon>Streptophyta</taxon>
        <taxon>Embryophyta</taxon>
        <taxon>Bryophyta</taxon>
        <taxon>Bryophytina</taxon>
        <taxon>Bryopsida</taxon>
        <taxon>Funariidae</taxon>
        <taxon>Funariales</taxon>
        <taxon>Funariaceae</taxon>
        <taxon>Physcomitrium</taxon>
    </lineage>
</organism>
<protein>
    <submittedName>
        <fullName evidence="2 3">Uncharacterized protein</fullName>
    </submittedName>
</protein>
<name>A0A2K1JUT4_PHYPA</name>
<keyword evidence="1" id="KW-0732">Signal</keyword>
<feature type="chain" id="PRO_5036042928" evidence="1">
    <location>
        <begin position="19"/>
        <end position="103"/>
    </location>
</feature>
<evidence type="ECO:0000256" key="1">
    <source>
        <dbReference type="SAM" id="SignalP"/>
    </source>
</evidence>
<dbReference type="InParanoid" id="A0A2K1JUT4"/>
<dbReference type="Proteomes" id="UP000006727">
    <property type="component" value="Chromosome 11"/>
</dbReference>
<reference evidence="2 4" key="1">
    <citation type="journal article" date="2008" name="Science">
        <title>The Physcomitrella genome reveals evolutionary insights into the conquest of land by plants.</title>
        <authorList>
            <person name="Rensing S."/>
            <person name="Lang D."/>
            <person name="Zimmer A."/>
            <person name="Terry A."/>
            <person name="Salamov A."/>
            <person name="Shapiro H."/>
            <person name="Nishiyama T."/>
            <person name="Perroud P.-F."/>
            <person name="Lindquist E."/>
            <person name="Kamisugi Y."/>
            <person name="Tanahashi T."/>
            <person name="Sakakibara K."/>
            <person name="Fujita T."/>
            <person name="Oishi K."/>
            <person name="Shin-I T."/>
            <person name="Kuroki Y."/>
            <person name="Toyoda A."/>
            <person name="Suzuki Y."/>
            <person name="Hashimoto A."/>
            <person name="Yamaguchi K."/>
            <person name="Sugano A."/>
            <person name="Kohara Y."/>
            <person name="Fujiyama A."/>
            <person name="Anterola A."/>
            <person name="Aoki S."/>
            <person name="Ashton N."/>
            <person name="Barbazuk W.B."/>
            <person name="Barker E."/>
            <person name="Bennetzen J."/>
            <person name="Bezanilla M."/>
            <person name="Blankenship R."/>
            <person name="Cho S.H."/>
            <person name="Dutcher S."/>
            <person name="Estelle M."/>
            <person name="Fawcett J.A."/>
            <person name="Gundlach H."/>
            <person name="Hanada K."/>
            <person name="Heyl A."/>
            <person name="Hicks K.A."/>
            <person name="Hugh J."/>
            <person name="Lohr M."/>
            <person name="Mayer K."/>
            <person name="Melkozernov A."/>
            <person name="Murata T."/>
            <person name="Nelson D."/>
            <person name="Pils B."/>
            <person name="Prigge M."/>
            <person name="Reiss B."/>
            <person name="Renner T."/>
            <person name="Rombauts S."/>
            <person name="Rushton P."/>
            <person name="Sanderfoot A."/>
            <person name="Schween G."/>
            <person name="Shiu S.-H."/>
            <person name="Stueber K."/>
            <person name="Theodoulou F.L."/>
            <person name="Tu H."/>
            <person name="Van de Peer Y."/>
            <person name="Verrier P.J."/>
            <person name="Waters E."/>
            <person name="Wood A."/>
            <person name="Yang L."/>
            <person name="Cove D."/>
            <person name="Cuming A."/>
            <person name="Hasebe M."/>
            <person name="Lucas S."/>
            <person name="Mishler D.B."/>
            <person name="Reski R."/>
            <person name="Grigoriev I."/>
            <person name="Quatrano R.S."/>
            <person name="Boore J.L."/>
        </authorList>
    </citation>
    <scope>NUCLEOTIDE SEQUENCE [LARGE SCALE GENOMIC DNA]</scope>
    <source>
        <strain evidence="3 4">cv. Gransden 2004</strain>
    </source>
</reference>
<keyword evidence="4" id="KW-1185">Reference proteome</keyword>
<accession>A0A2K1JUT4</accession>
<sequence length="103" mass="11640">MMVEIVMLMLTVTALNNSTKIWGLICLEQNLTLGDLELVQEHCSLLEHGGCLRLPQLMHFIDENLNYNSIDIDVDVAPKVGHLTNQVLVDIKVWDAFFLSLMS</sequence>
<evidence type="ECO:0000313" key="4">
    <source>
        <dbReference type="Proteomes" id="UP000006727"/>
    </source>
</evidence>
<dbReference type="Gramene" id="Pp3c11_15239V3.1">
    <property type="protein sequence ID" value="PAC:32957454.CDS.1"/>
    <property type="gene ID" value="Pp3c11_15239"/>
</dbReference>
<reference evidence="2 4" key="2">
    <citation type="journal article" date="2018" name="Plant J.">
        <title>The Physcomitrella patens chromosome-scale assembly reveals moss genome structure and evolution.</title>
        <authorList>
            <person name="Lang D."/>
            <person name="Ullrich K.K."/>
            <person name="Murat F."/>
            <person name="Fuchs J."/>
            <person name="Jenkins J."/>
            <person name="Haas F.B."/>
            <person name="Piednoel M."/>
            <person name="Gundlach H."/>
            <person name="Van Bel M."/>
            <person name="Meyberg R."/>
            <person name="Vives C."/>
            <person name="Morata J."/>
            <person name="Symeonidi A."/>
            <person name="Hiss M."/>
            <person name="Muchero W."/>
            <person name="Kamisugi Y."/>
            <person name="Saleh O."/>
            <person name="Blanc G."/>
            <person name="Decker E.L."/>
            <person name="van Gessel N."/>
            <person name="Grimwood J."/>
            <person name="Hayes R.D."/>
            <person name="Graham S.W."/>
            <person name="Gunter L.E."/>
            <person name="McDaniel S.F."/>
            <person name="Hoernstein S.N.W."/>
            <person name="Larsson A."/>
            <person name="Li F.W."/>
            <person name="Perroud P.F."/>
            <person name="Phillips J."/>
            <person name="Ranjan P."/>
            <person name="Rokshar D.S."/>
            <person name="Rothfels C.J."/>
            <person name="Schneider L."/>
            <person name="Shu S."/>
            <person name="Stevenson D.W."/>
            <person name="Thummler F."/>
            <person name="Tillich M."/>
            <person name="Villarreal Aguilar J.C."/>
            <person name="Widiez T."/>
            <person name="Wong G.K."/>
            <person name="Wymore A."/>
            <person name="Zhang Y."/>
            <person name="Zimmer A.D."/>
            <person name="Quatrano R.S."/>
            <person name="Mayer K.F.X."/>
            <person name="Goodstein D."/>
            <person name="Casacuberta J.M."/>
            <person name="Vandepoele K."/>
            <person name="Reski R."/>
            <person name="Cuming A.C."/>
            <person name="Tuskan G.A."/>
            <person name="Maumus F."/>
            <person name="Salse J."/>
            <person name="Schmutz J."/>
            <person name="Rensing S.A."/>
        </authorList>
    </citation>
    <scope>NUCLEOTIDE SEQUENCE [LARGE SCALE GENOMIC DNA]</scope>
    <source>
        <strain evidence="3 4">cv. Gransden 2004</strain>
    </source>
</reference>
<dbReference type="AlphaFoldDB" id="A0A2K1JUT4"/>
<evidence type="ECO:0000313" key="3">
    <source>
        <dbReference type="EnsemblPlants" id="PAC:32957454.CDS.1"/>
    </source>
</evidence>